<keyword evidence="10" id="KW-1185">Reference proteome</keyword>
<feature type="region of interest" description="Disordered" evidence="6">
    <location>
        <begin position="284"/>
        <end position="310"/>
    </location>
</feature>
<keyword evidence="3 5" id="KW-0238">DNA-binding</keyword>
<dbReference type="PANTHER" id="PTHR30349:SF64">
    <property type="entry name" value="PROPHAGE INTEGRASE INTD-RELATED"/>
    <property type="match status" value="1"/>
</dbReference>
<dbReference type="PROSITE" id="PS51900">
    <property type="entry name" value="CB"/>
    <property type="match status" value="1"/>
</dbReference>
<evidence type="ECO:0000313" key="10">
    <source>
        <dbReference type="Proteomes" id="UP001164693"/>
    </source>
</evidence>
<name>A0ABY7K0J4_9ACTN</name>
<evidence type="ECO:0000256" key="5">
    <source>
        <dbReference type="PROSITE-ProRule" id="PRU01248"/>
    </source>
</evidence>
<dbReference type="Proteomes" id="UP001164693">
    <property type="component" value="Chromosome"/>
</dbReference>
<dbReference type="Pfam" id="PF14659">
    <property type="entry name" value="Phage_int_SAM_3"/>
    <property type="match status" value="1"/>
</dbReference>
<reference evidence="9" key="1">
    <citation type="submission" date="2022-05" db="EMBL/GenBank/DDBJ databases">
        <title>Jatrophihabitans sp. SB3-54 whole genome sequence.</title>
        <authorList>
            <person name="Suh M.K."/>
            <person name="Eom M.K."/>
            <person name="Kim J.S."/>
            <person name="Kim H.S."/>
            <person name="Do H.E."/>
            <person name="Shin Y.K."/>
            <person name="Lee J.-S."/>
        </authorList>
    </citation>
    <scope>NUCLEOTIDE SEQUENCE</scope>
    <source>
        <strain evidence="9">SB3-54</strain>
    </source>
</reference>
<feature type="domain" description="Core-binding (CB)" evidence="8">
    <location>
        <begin position="56"/>
        <end position="144"/>
    </location>
</feature>
<dbReference type="InterPro" id="IPR013762">
    <property type="entry name" value="Integrase-like_cat_sf"/>
</dbReference>
<dbReference type="InterPro" id="IPR004107">
    <property type="entry name" value="Integrase_SAM-like_N"/>
</dbReference>
<dbReference type="Gene3D" id="1.10.150.130">
    <property type="match status" value="1"/>
</dbReference>
<comment type="similarity">
    <text evidence="1">Belongs to the 'phage' integrase family.</text>
</comment>
<gene>
    <name evidence="9" type="ORF">M6B22_06095</name>
</gene>
<evidence type="ECO:0000256" key="4">
    <source>
        <dbReference type="ARBA" id="ARBA00023172"/>
    </source>
</evidence>
<dbReference type="InterPro" id="IPR050090">
    <property type="entry name" value="Tyrosine_recombinase_XerCD"/>
</dbReference>
<evidence type="ECO:0000256" key="3">
    <source>
        <dbReference type="ARBA" id="ARBA00023125"/>
    </source>
</evidence>
<dbReference type="InterPro" id="IPR002104">
    <property type="entry name" value="Integrase_catalytic"/>
</dbReference>
<dbReference type="Gene3D" id="1.10.443.10">
    <property type="entry name" value="Intergrase catalytic core"/>
    <property type="match status" value="1"/>
</dbReference>
<evidence type="ECO:0000256" key="1">
    <source>
        <dbReference type="ARBA" id="ARBA00008857"/>
    </source>
</evidence>
<dbReference type="InterPro" id="IPR044068">
    <property type="entry name" value="CB"/>
</dbReference>
<proteinExistence type="inferred from homology"/>
<dbReference type="RefSeq" id="WP_269444880.1">
    <property type="nucleotide sequence ID" value="NZ_CP097463.1"/>
</dbReference>
<evidence type="ECO:0000256" key="2">
    <source>
        <dbReference type="ARBA" id="ARBA00022908"/>
    </source>
</evidence>
<accession>A0ABY7K0J4</accession>
<dbReference type="InterPro" id="IPR010998">
    <property type="entry name" value="Integrase_recombinase_N"/>
</dbReference>
<protein>
    <submittedName>
        <fullName evidence="9">Site-specific integrase</fullName>
    </submittedName>
</protein>
<keyword evidence="2" id="KW-0229">DNA integration</keyword>
<evidence type="ECO:0000259" key="8">
    <source>
        <dbReference type="PROSITE" id="PS51900"/>
    </source>
</evidence>
<dbReference type="SUPFAM" id="SSF56349">
    <property type="entry name" value="DNA breaking-rejoining enzymes"/>
    <property type="match status" value="2"/>
</dbReference>
<evidence type="ECO:0000259" key="7">
    <source>
        <dbReference type="PROSITE" id="PS51898"/>
    </source>
</evidence>
<keyword evidence="4" id="KW-0233">DNA recombination</keyword>
<evidence type="ECO:0000313" key="9">
    <source>
        <dbReference type="EMBL" id="WAX58332.1"/>
    </source>
</evidence>
<dbReference type="EMBL" id="CP097463">
    <property type="protein sequence ID" value="WAX58332.1"/>
    <property type="molecule type" value="Genomic_DNA"/>
</dbReference>
<dbReference type="PANTHER" id="PTHR30349">
    <property type="entry name" value="PHAGE INTEGRASE-RELATED"/>
    <property type="match status" value="1"/>
</dbReference>
<sequence length="447" mass="51044">MGQSRRRIGRDGTPRYTAYYDDITGRRRSAGTFATEKQADRAWQRAEAGVAEGRVTDLGRGRQRFARYVSEVWFPNHRIELTTRQNYSYYLERHLLPAFGGYKMIEIMPADIRDWITKASADGVKPATIKYCLSVLSAIFTTALNDQITTLHPCKGVKAPTVPAKTRQIVTPDQFDLIHHALPCREVQLLVETDIETGLRWGELIELRKRDIDWDSRVLTVSRVAIELEPRFHPDGGRFLVKQYPKDDEWRRITLSRHIFDQLAEHVANMPDELGEDALLFTAPEPTSARRRPEQLPDPDSLGLTEPNQAGRQYRHGTITAYNMAPCRCQHCRDAYAAYRANRRAAGIDRPRGTRRLDTDGHIPRAWFRTNIWTPALQAAGLRFKVRFHDLRHAHASWLLAGGADLQTVKERMGHARLSTTEKYLHTLPHADAAAVNALDAMRHRSS</sequence>
<dbReference type="PROSITE" id="PS51898">
    <property type="entry name" value="TYR_RECOMBINASE"/>
    <property type="match status" value="1"/>
</dbReference>
<feature type="domain" description="Tyr recombinase" evidence="7">
    <location>
        <begin position="165"/>
        <end position="437"/>
    </location>
</feature>
<evidence type="ECO:0000256" key="6">
    <source>
        <dbReference type="SAM" id="MobiDB-lite"/>
    </source>
</evidence>
<dbReference type="Pfam" id="PF00589">
    <property type="entry name" value="Phage_integrase"/>
    <property type="match status" value="1"/>
</dbReference>
<organism evidence="9 10">
    <name type="scientific">Jatrophihabitans cynanchi</name>
    <dbReference type="NCBI Taxonomy" id="2944128"/>
    <lineage>
        <taxon>Bacteria</taxon>
        <taxon>Bacillati</taxon>
        <taxon>Actinomycetota</taxon>
        <taxon>Actinomycetes</taxon>
        <taxon>Jatrophihabitantales</taxon>
        <taxon>Jatrophihabitantaceae</taxon>
        <taxon>Jatrophihabitans</taxon>
    </lineage>
</organism>
<dbReference type="InterPro" id="IPR011010">
    <property type="entry name" value="DNA_brk_join_enz"/>
</dbReference>